<reference evidence="5" key="1">
    <citation type="submission" date="2016-10" db="EMBL/GenBank/DDBJ databases">
        <authorList>
            <person name="Varghese N."/>
            <person name="Submissions S."/>
        </authorList>
    </citation>
    <scope>NUCLEOTIDE SEQUENCE [LARGE SCALE GENOMIC DNA]</scope>
    <source>
        <strain evidence="5">DSM 24536</strain>
    </source>
</reference>
<dbReference type="GO" id="GO:0008721">
    <property type="term" value="F:D-serine ammonia-lyase activity"/>
    <property type="evidence" value="ECO:0007669"/>
    <property type="project" value="TreeGrafter"/>
</dbReference>
<dbReference type="InterPro" id="IPR026956">
    <property type="entry name" value="D-ser_dehydrat-like_dom"/>
</dbReference>
<dbReference type="Proteomes" id="UP000199226">
    <property type="component" value="Unassembled WGS sequence"/>
</dbReference>
<evidence type="ECO:0000259" key="3">
    <source>
        <dbReference type="SMART" id="SM01119"/>
    </source>
</evidence>
<dbReference type="EMBL" id="FNHH01000003">
    <property type="protein sequence ID" value="SDL90329.1"/>
    <property type="molecule type" value="Genomic_DNA"/>
</dbReference>
<dbReference type="GO" id="GO:0036088">
    <property type="term" value="P:D-serine catabolic process"/>
    <property type="evidence" value="ECO:0007669"/>
    <property type="project" value="TreeGrafter"/>
</dbReference>
<proteinExistence type="inferred from homology"/>
<organism evidence="4 5">
    <name type="scientific">Daejeonella rubra</name>
    <dbReference type="NCBI Taxonomy" id="990371"/>
    <lineage>
        <taxon>Bacteria</taxon>
        <taxon>Pseudomonadati</taxon>
        <taxon>Bacteroidota</taxon>
        <taxon>Sphingobacteriia</taxon>
        <taxon>Sphingobacteriales</taxon>
        <taxon>Sphingobacteriaceae</taxon>
        <taxon>Daejeonella</taxon>
    </lineage>
</organism>
<dbReference type="OrthoDB" id="9788869at2"/>
<dbReference type="SMART" id="SM01119">
    <property type="entry name" value="D-ser_dehydrat"/>
    <property type="match status" value="1"/>
</dbReference>
<dbReference type="InterPro" id="IPR051466">
    <property type="entry name" value="D-amino_acid_metab_enzyme"/>
</dbReference>
<dbReference type="InterPro" id="IPR042208">
    <property type="entry name" value="D-ser_dehydrat-like_sf"/>
</dbReference>
<name>A0A1G9NVA8_9SPHI</name>
<dbReference type="Pfam" id="PF01168">
    <property type="entry name" value="Ala_racemase_N"/>
    <property type="match status" value="1"/>
</dbReference>
<protein>
    <submittedName>
        <fullName evidence="4">D-serine deaminase, pyridoxal phosphate-dependent</fullName>
    </submittedName>
</protein>
<evidence type="ECO:0000313" key="5">
    <source>
        <dbReference type="Proteomes" id="UP000199226"/>
    </source>
</evidence>
<comment type="similarity">
    <text evidence="1">Belongs to the DSD1 family.</text>
</comment>
<evidence type="ECO:0000256" key="2">
    <source>
        <dbReference type="ARBA" id="ARBA00023239"/>
    </source>
</evidence>
<feature type="domain" description="D-serine dehydratase-like" evidence="3">
    <location>
        <begin position="270"/>
        <end position="360"/>
    </location>
</feature>
<dbReference type="STRING" id="990371.SAMN05421813_103192"/>
<evidence type="ECO:0000256" key="1">
    <source>
        <dbReference type="ARBA" id="ARBA00005323"/>
    </source>
</evidence>
<dbReference type="Gene3D" id="3.20.20.10">
    <property type="entry name" value="Alanine racemase"/>
    <property type="match status" value="1"/>
</dbReference>
<gene>
    <name evidence="4" type="ORF">SAMN05421813_103192</name>
</gene>
<dbReference type="Pfam" id="PF14031">
    <property type="entry name" value="D-ser_dehydrat"/>
    <property type="match status" value="1"/>
</dbReference>
<accession>A0A1G9NVA8</accession>
<keyword evidence="2" id="KW-0456">Lyase</keyword>
<sequence length="379" mass="43071">MTNHDNWYQFQNIDEVDSPALIIYPERVLENIERLKKTVSSVDLLRPHVKTQKNIEATKLMIGQGINKFKCATIAEAEMLGMCEAKDVLLAYQPLKPKFLRLLKLMEAYPKTKYSCLVDNLQTAQMISDLFRSSSFYASNKEMTMPVCIDLNVGMNRTGIKPTQEAYDLYKEILNLSSLEFMAFHAYDGHNRDMDVVERAAHCDRDFKEAEELRDRIGQEGHNFPLLIAGGSPTFAIHSTRRNVECSPGTFIFWDKGYHDALPEQNFLYAALVLTRVISLPDESKICIDLGHKSIASENELLKRAYFLNAPELKPIGQNEEHMIIEVGKGHAYKIGDVLFALPIHICPTVALYDHATIIENGKAAGTWKIIARDRKINF</sequence>
<dbReference type="AlphaFoldDB" id="A0A1G9NVA8"/>
<dbReference type="CDD" id="cd06821">
    <property type="entry name" value="PLPDE_III_D-TA"/>
    <property type="match status" value="1"/>
</dbReference>
<dbReference type="RefSeq" id="WP_090700132.1">
    <property type="nucleotide sequence ID" value="NZ_FNHH01000003.1"/>
</dbReference>
<evidence type="ECO:0000313" key="4">
    <source>
        <dbReference type="EMBL" id="SDL90329.1"/>
    </source>
</evidence>
<dbReference type="PANTHER" id="PTHR28004">
    <property type="entry name" value="ZGC:162816-RELATED"/>
    <property type="match status" value="1"/>
</dbReference>
<dbReference type="SUPFAM" id="SSF51419">
    <property type="entry name" value="PLP-binding barrel"/>
    <property type="match status" value="1"/>
</dbReference>
<dbReference type="InterPro" id="IPR001608">
    <property type="entry name" value="Ala_racemase_N"/>
</dbReference>
<dbReference type="Gene3D" id="2.40.37.20">
    <property type="entry name" value="D-serine dehydratase-like domain"/>
    <property type="match status" value="1"/>
</dbReference>
<dbReference type="PANTHER" id="PTHR28004:SF2">
    <property type="entry name" value="D-SERINE DEHYDRATASE"/>
    <property type="match status" value="1"/>
</dbReference>
<dbReference type="InterPro" id="IPR029066">
    <property type="entry name" value="PLP-binding_barrel"/>
</dbReference>
<keyword evidence="5" id="KW-1185">Reference proteome</keyword>